<keyword evidence="6" id="KW-1185">Reference proteome</keyword>
<feature type="domain" description="Transcription regulator TrmB N-terminal" evidence="4">
    <location>
        <begin position="8"/>
        <end position="74"/>
    </location>
</feature>
<dbReference type="CDD" id="cd00090">
    <property type="entry name" value="HTH_ARSR"/>
    <property type="match status" value="1"/>
</dbReference>
<dbReference type="EMBL" id="CP090978">
    <property type="protein sequence ID" value="UJF34185.1"/>
    <property type="molecule type" value="Genomic_DNA"/>
</dbReference>
<feature type="coiled-coil region" evidence="2">
    <location>
        <begin position="125"/>
        <end position="152"/>
    </location>
</feature>
<evidence type="ECO:0000256" key="2">
    <source>
        <dbReference type="SAM" id="Coils"/>
    </source>
</evidence>
<sequence length="287" mass="32283">MEETLQHLKNIGFTELEAKCLYVLAEGGTQTGYEIAKRLGVSRSNVYSALQKLAEKGVVLTSHGEPTHYQSLPIEEIGDKIHAELQASIRYVQAHMPKQDAQRSEYFSLDGDAKVASRIRTELKQAKEEALLDLWSEEAELLKEEISEAQARGVRVLVSTIGEVELAEGVTQFPHGRDEEWQERSGRKFTLLIDRKLAIIGTWGGSEPTKAMLTEHPPMVELLLNNFFHDVVIHELMADMGPKLEDKYGKNFKKIVQKYTDPGGGKRSPQKGRNARRSDGRGKEKRS</sequence>
<name>A0ABY3SLB1_9BACL</name>
<evidence type="ECO:0000259" key="4">
    <source>
        <dbReference type="Pfam" id="PF01978"/>
    </source>
</evidence>
<dbReference type="PANTHER" id="PTHR34293">
    <property type="entry name" value="HTH-TYPE TRANSCRIPTIONAL REGULATOR TRMBL2"/>
    <property type="match status" value="1"/>
</dbReference>
<keyword evidence="1" id="KW-0238">DNA-binding</keyword>
<dbReference type="InterPro" id="IPR036388">
    <property type="entry name" value="WH-like_DNA-bd_sf"/>
</dbReference>
<feature type="compositionally biased region" description="Basic and acidic residues" evidence="3">
    <location>
        <begin position="276"/>
        <end position="287"/>
    </location>
</feature>
<protein>
    <submittedName>
        <fullName evidence="5">HTH domain-containing protein</fullName>
    </submittedName>
</protein>
<dbReference type="CDD" id="cd09124">
    <property type="entry name" value="PLDc_like_TrmB_middle"/>
    <property type="match status" value="1"/>
</dbReference>
<dbReference type="InterPro" id="IPR002831">
    <property type="entry name" value="Tscrpt_reg_TrmB_N"/>
</dbReference>
<organism evidence="5 6">
    <name type="scientific">Paenibacillus hexagrammi</name>
    <dbReference type="NCBI Taxonomy" id="2908839"/>
    <lineage>
        <taxon>Bacteria</taxon>
        <taxon>Bacillati</taxon>
        <taxon>Bacillota</taxon>
        <taxon>Bacilli</taxon>
        <taxon>Bacillales</taxon>
        <taxon>Paenibacillaceae</taxon>
        <taxon>Paenibacillus</taxon>
    </lineage>
</organism>
<evidence type="ECO:0000256" key="1">
    <source>
        <dbReference type="ARBA" id="ARBA00023125"/>
    </source>
</evidence>
<evidence type="ECO:0000313" key="5">
    <source>
        <dbReference type="EMBL" id="UJF34185.1"/>
    </source>
</evidence>
<gene>
    <name evidence="5" type="ORF">L0M14_02840</name>
</gene>
<dbReference type="Pfam" id="PF01978">
    <property type="entry name" value="TrmB"/>
    <property type="match status" value="1"/>
</dbReference>
<reference evidence="5 6" key="1">
    <citation type="journal article" date="2024" name="Int. J. Syst. Evol. Microbiol.">
        <title>Paenibacillus hexagrammi sp. nov., a novel bacterium isolated from the gut content of Hexagrammos agrammus.</title>
        <authorList>
            <person name="Jung H.K."/>
            <person name="Kim D.G."/>
            <person name="Zin H."/>
            <person name="Park J."/>
            <person name="Jung H."/>
            <person name="Kim Y.O."/>
            <person name="Kong H.J."/>
            <person name="Kim J.W."/>
            <person name="Kim Y.S."/>
        </authorList>
    </citation>
    <scope>NUCLEOTIDE SEQUENCE [LARGE SCALE GENOMIC DNA]</scope>
    <source>
        <strain evidence="5 6">YPD9-1</strain>
    </source>
</reference>
<dbReference type="SUPFAM" id="SSF46785">
    <property type="entry name" value="Winged helix' DNA-binding domain"/>
    <property type="match status" value="1"/>
</dbReference>
<feature type="region of interest" description="Disordered" evidence="3">
    <location>
        <begin position="256"/>
        <end position="287"/>
    </location>
</feature>
<dbReference type="InterPro" id="IPR011991">
    <property type="entry name" value="ArsR-like_HTH"/>
</dbReference>
<proteinExistence type="predicted"/>
<dbReference type="Gene3D" id="1.10.10.10">
    <property type="entry name" value="Winged helix-like DNA-binding domain superfamily/Winged helix DNA-binding domain"/>
    <property type="match status" value="1"/>
</dbReference>
<keyword evidence="2" id="KW-0175">Coiled coil</keyword>
<dbReference type="InterPro" id="IPR036390">
    <property type="entry name" value="WH_DNA-bd_sf"/>
</dbReference>
<dbReference type="InterPro" id="IPR051797">
    <property type="entry name" value="TrmB-like"/>
</dbReference>
<dbReference type="RefSeq" id="WP_235120615.1">
    <property type="nucleotide sequence ID" value="NZ_CP090978.1"/>
</dbReference>
<evidence type="ECO:0000256" key="3">
    <source>
        <dbReference type="SAM" id="MobiDB-lite"/>
    </source>
</evidence>
<evidence type="ECO:0000313" key="6">
    <source>
        <dbReference type="Proteomes" id="UP001649230"/>
    </source>
</evidence>
<dbReference type="PANTHER" id="PTHR34293:SF1">
    <property type="entry name" value="HTH-TYPE TRANSCRIPTIONAL REGULATOR TRMBL2"/>
    <property type="match status" value="1"/>
</dbReference>
<accession>A0ABY3SLB1</accession>
<dbReference type="Proteomes" id="UP001649230">
    <property type="component" value="Chromosome"/>
</dbReference>